<proteinExistence type="predicted"/>
<dbReference type="AlphaFoldDB" id="A0A075M9X0"/>
<accession>A0A075M9X0</accession>
<dbReference type="EMBL" id="KJ484627">
    <property type="protein sequence ID" value="AIF77540.1"/>
    <property type="molecule type" value="Genomic_DNA"/>
</dbReference>
<geneLocation type="plasmid" evidence="1">
    <name>pH2332-107</name>
</geneLocation>
<reference evidence="1" key="1">
    <citation type="journal article" date="2014" name="J. Antimicrob. Chemother.">
        <title>Nucleotide sequences of 16 transmissible plasmids identified in nine multidrug-resistant Escherichia coli isolates expressing an ESBL phenotype isolated from food-producing animals and healthy humans.</title>
        <authorList>
            <person name="Wang J."/>
            <person name="Stephan R."/>
            <person name="Power K."/>
            <person name="Yan Q."/>
            <person name="Hachler H."/>
            <person name="Fanning S."/>
        </authorList>
    </citation>
    <scope>NUCLEOTIDE SEQUENCE</scope>
    <source>
        <strain evidence="1">Human-2332</strain>
        <plasmid evidence="1">pH2332-107</plasmid>
    </source>
</reference>
<protein>
    <submittedName>
        <fullName evidence="1">Uncharacterized protein</fullName>
    </submittedName>
</protein>
<evidence type="ECO:0000313" key="1">
    <source>
        <dbReference type="EMBL" id="AIF77540.1"/>
    </source>
</evidence>
<name>A0A075M9X0_ECOLX</name>
<keyword evidence="1" id="KW-0614">Plasmid</keyword>
<sequence>MHNSIFTGNYTARIPGTRSLFYGYRHHVKSGSNNDLEGNTMSNEYQSTSINPDVFEQFFTLLNTHCKSSEAALAMLSTLCYELMRRSGIHSLDSLMLNGEGILIQLQGADIREKTGQHIH</sequence>
<organism evidence="1">
    <name type="scientific">Escherichia coli</name>
    <dbReference type="NCBI Taxonomy" id="562"/>
    <lineage>
        <taxon>Bacteria</taxon>
        <taxon>Pseudomonadati</taxon>
        <taxon>Pseudomonadota</taxon>
        <taxon>Gammaproteobacteria</taxon>
        <taxon>Enterobacterales</taxon>
        <taxon>Enterobacteriaceae</taxon>
        <taxon>Escherichia</taxon>
    </lineage>
</organism>